<dbReference type="InterPro" id="IPR050736">
    <property type="entry name" value="Sensor_HK_Regulatory"/>
</dbReference>
<dbReference type="InterPro" id="IPR003660">
    <property type="entry name" value="HAMP_dom"/>
</dbReference>
<keyword evidence="9" id="KW-0067">ATP-binding</keyword>
<feature type="transmembrane region" description="Helical" evidence="12">
    <location>
        <begin position="12"/>
        <end position="35"/>
    </location>
</feature>
<keyword evidence="6 15" id="KW-0808">Transferase</keyword>
<dbReference type="STRING" id="518766.Rmar_2314"/>
<evidence type="ECO:0000256" key="10">
    <source>
        <dbReference type="ARBA" id="ARBA00023012"/>
    </source>
</evidence>
<dbReference type="EC" id="2.7.13.3" evidence="3"/>
<dbReference type="SUPFAM" id="SSF55874">
    <property type="entry name" value="ATPase domain of HSP90 chaperone/DNA topoisomerase II/histidine kinase"/>
    <property type="match status" value="1"/>
</dbReference>
<dbReference type="Gene3D" id="3.30.565.10">
    <property type="entry name" value="Histidine kinase-like ATPase, C-terminal domain"/>
    <property type="match status" value="1"/>
</dbReference>
<keyword evidence="12" id="KW-1133">Transmembrane helix</keyword>
<evidence type="ECO:0000259" key="13">
    <source>
        <dbReference type="PROSITE" id="PS50109"/>
    </source>
</evidence>
<evidence type="ECO:0000256" key="1">
    <source>
        <dbReference type="ARBA" id="ARBA00000085"/>
    </source>
</evidence>
<evidence type="ECO:0000313" key="16">
    <source>
        <dbReference type="Proteomes" id="UP000002221"/>
    </source>
</evidence>
<evidence type="ECO:0000256" key="2">
    <source>
        <dbReference type="ARBA" id="ARBA00004236"/>
    </source>
</evidence>
<feature type="domain" description="HAMP" evidence="14">
    <location>
        <begin position="179"/>
        <end position="232"/>
    </location>
</feature>
<dbReference type="InterPro" id="IPR003661">
    <property type="entry name" value="HisK_dim/P_dom"/>
</dbReference>
<keyword evidence="12" id="KW-0812">Transmembrane</keyword>
<dbReference type="InterPro" id="IPR036097">
    <property type="entry name" value="HisK_dim/P_sf"/>
</dbReference>
<dbReference type="PROSITE" id="PS50885">
    <property type="entry name" value="HAMP"/>
    <property type="match status" value="1"/>
</dbReference>
<dbReference type="InterPro" id="IPR033417">
    <property type="entry name" value="CHASE8"/>
</dbReference>
<organism evidence="15 16">
    <name type="scientific">Rhodothermus marinus (strain ATCC 43812 / DSM 4252 / R-10)</name>
    <name type="common">Rhodothermus obamensis</name>
    <dbReference type="NCBI Taxonomy" id="518766"/>
    <lineage>
        <taxon>Bacteria</taxon>
        <taxon>Pseudomonadati</taxon>
        <taxon>Rhodothermota</taxon>
        <taxon>Rhodothermia</taxon>
        <taxon>Rhodothermales</taxon>
        <taxon>Rhodothermaceae</taxon>
        <taxon>Rhodothermus</taxon>
    </lineage>
</organism>
<accession>D0MEG5</accession>
<comment type="subcellular location">
    <subcellularLocation>
        <location evidence="2">Cell membrane</location>
    </subcellularLocation>
</comment>
<keyword evidence="5" id="KW-0597">Phosphoprotein</keyword>
<feature type="transmembrane region" description="Helical" evidence="12">
    <location>
        <begin position="155"/>
        <end position="177"/>
    </location>
</feature>
<dbReference type="Pfam" id="PF02518">
    <property type="entry name" value="HATPase_c"/>
    <property type="match status" value="1"/>
</dbReference>
<dbReference type="Proteomes" id="UP000002221">
    <property type="component" value="Chromosome"/>
</dbReference>
<dbReference type="SMART" id="SM00304">
    <property type="entry name" value="HAMP"/>
    <property type="match status" value="1"/>
</dbReference>
<dbReference type="PANTHER" id="PTHR43711">
    <property type="entry name" value="TWO-COMPONENT HISTIDINE KINASE"/>
    <property type="match status" value="1"/>
</dbReference>
<dbReference type="CDD" id="cd16922">
    <property type="entry name" value="HATPase_EvgS-ArcB-TorS-like"/>
    <property type="match status" value="1"/>
</dbReference>
<dbReference type="PRINTS" id="PR00344">
    <property type="entry name" value="BCTRLSENSOR"/>
</dbReference>
<evidence type="ECO:0000256" key="5">
    <source>
        <dbReference type="ARBA" id="ARBA00022553"/>
    </source>
</evidence>
<evidence type="ECO:0000256" key="9">
    <source>
        <dbReference type="ARBA" id="ARBA00022840"/>
    </source>
</evidence>
<comment type="catalytic activity">
    <reaction evidence="1">
        <text>ATP + protein L-histidine = ADP + protein N-phospho-L-histidine.</text>
        <dbReference type="EC" id="2.7.13.3"/>
    </reaction>
</comment>
<name>D0MEG5_RHOM4</name>
<dbReference type="InterPro" id="IPR003594">
    <property type="entry name" value="HATPase_dom"/>
</dbReference>
<dbReference type="PANTHER" id="PTHR43711:SF26">
    <property type="entry name" value="SENSOR HISTIDINE KINASE RCSC"/>
    <property type="match status" value="1"/>
</dbReference>
<dbReference type="HOGENOM" id="CLU_560049_0_0_10"/>
<evidence type="ECO:0000256" key="12">
    <source>
        <dbReference type="SAM" id="Phobius"/>
    </source>
</evidence>
<dbReference type="InterPro" id="IPR004358">
    <property type="entry name" value="Sig_transdc_His_kin-like_C"/>
</dbReference>
<evidence type="ECO:0000313" key="15">
    <source>
        <dbReference type="EMBL" id="ACY49193.1"/>
    </source>
</evidence>
<proteinExistence type="predicted"/>
<dbReference type="InterPro" id="IPR005467">
    <property type="entry name" value="His_kinase_dom"/>
</dbReference>
<evidence type="ECO:0000256" key="3">
    <source>
        <dbReference type="ARBA" id="ARBA00012438"/>
    </source>
</evidence>
<dbReference type="OrthoDB" id="9797097at2"/>
<dbReference type="CDD" id="cd00082">
    <property type="entry name" value="HisKA"/>
    <property type="match status" value="1"/>
</dbReference>
<dbReference type="Pfam" id="PF00512">
    <property type="entry name" value="HisKA"/>
    <property type="match status" value="1"/>
</dbReference>
<dbReference type="Pfam" id="PF00672">
    <property type="entry name" value="HAMP"/>
    <property type="match status" value="1"/>
</dbReference>
<dbReference type="eggNOG" id="COG2205">
    <property type="taxonomic scope" value="Bacteria"/>
</dbReference>
<dbReference type="GO" id="GO:0005886">
    <property type="term" value="C:plasma membrane"/>
    <property type="evidence" value="ECO:0007669"/>
    <property type="project" value="UniProtKB-SubCell"/>
</dbReference>
<dbReference type="FunFam" id="3.30.565.10:FF:000023">
    <property type="entry name" value="PAS domain-containing sensor histidine kinase"/>
    <property type="match status" value="1"/>
</dbReference>
<feature type="domain" description="Histidine kinase" evidence="13">
    <location>
        <begin position="254"/>
        <end position="469"/>
    </location>
</feature>
<dbReference type="Pfam" id="PF17152">
    <property type="entry name" value="CHASE8"/>
    <property type="match status" value="1"/>
</dbReference>
<dbReference type="RefSeq" id="WP_012844803.1">
    <property type="nucleotide sequence ID" value="NC_013501.1"/>
</dbReference>
<dbReference type="InterPro" id="IPR036890">
    <property type="entry name" value="HATPase_C_sf"/>
</dbReference>
<dbReference type="Gene3D" id="6.10.340.10">
    <property type="match status" value="1"/>
</dbReference>
<keyword evidence="11 12" id="KW-0472">Membrane</keyword>
<keyword evidence="16" id="KW-1185">Reference proteome</keyword>
<evidence type="ECO:0000256" key="7">
    <source>
        <dbReference type="ARBA" id="ARBA00022741"/>
    </source>
</evidence>
<dbReference type="GO" id="GO:0005524">
    <property type="term" value="F:ATP binding"/>
    <property type="evidence" value="ECO:0007669"/>
    <property type="project" value="UniProtKB-KW"/>
</dbReference>
<sequence length="487" mass="53617">MKLVDRCSLKAQLLLIVLWTCTVILLLNGVLFAFYDLAQFRREKARELEVLGRLLTEHSVAPLVFQDAQAASEVLEGVRSIPAVQIAALYTADGRLFAWYLGGLPATALPARLPTSGSDRETLRHVEPVHWEGQTQGYLYLQASLLGWQDRMVRYASVGGSVILLSLGISMILVALLQRRITRPLDHLRRVARSVAETHDYSVRVPVEGPVELRELAATFNEMLTRVQEHQAVLVAAKEAAEEMARLKSTFLANMNHEIRTPLAGILGYAQILEEELNDPMHCEMAQVIKQSGQRLLDTLDALLYMSCLEAGTVRVRHQDLDVVAATRAVVDELAPLARDKKLELTVQSSEPALIACVDEGLWERLVKNLVHNAIKFTEAGSVTVLLEGDAETVQLQVADTGIGIPEELQSVIFEEFKQASSGLSRDYEGSGLGLTIVQRIVRMLSGQIYVESQPGIGSIFTVIIPRCRSDAAATRATTNGVSHQQA</sequence>
<dbReference type="SMART" id="SM00388">
    <property type="entry name" value="HisKA"/>
    <property type="match status" value="1"/>
</dbReference>
<reference evidence="15 16" key="1">
    <citation type="journal article" date="2009" name="Stand. Genomic Sci.">
        <title>Complete genome sequence of Rhodothermus marinus type strain (R-10).</title>
        <authorList>
            <person name="Nolan M."/>
            <person name="Tindall B.J."/>
            <person name="Pomrenke H."/>
            <person name="Lapidus A."/>
            <person name="Copeland A."/>
            <person name="Glavina Del Rio T."/>
            <person name="Lucas S."/>
            <person name="Chen F."/>
            <person name="Tice H."/>
            <person name="Cheng J.F."/>
            <person name="Saunders E."/>
            <person name="Han C."/>
            <person name="Bruce D."/>
            <person name="Goodwin L."/>
            <person name="Chain P."/>
            <person name="Pitluck S."/>
            <person name="Ovchinikova G."/>
            <person name="Pati A."/>
            <person name="Ivanova N."/>
            <person name="Mavromatis K."/>
            <person name="Chen A."/>
            <person name="Palaniappan K."/>
            <person name="Land M."/>
            <person name="Hauser L."/>
            <person name="Chang Y.J."/>
            <person name="Jeffries C.D."/>
            <person name="Brettin T."/>
            <person name="Goker M."/>
            <person name="Bristow J."/>
            <person name="Eisen J.A."/>
            <person name="Markowitz V."/>
            <person name="Hugenholtz P."/>
            <person name="Kyrpides N.C."/>
            <person name="Klenk H.P."/>
            <person name="Detter J.C."/>
        </authorList>
    </citation>
    <scope>NUCLEOTIDE SEQUENCE [LARGE SCALE GENOMIC DNA]</scope>
    <source>
        <strain evidence="16">ATCC 43812 / DSM 4252 / R-10</strain>
    </source>
</reference>
<evidence type="ECO:0000259" key="14">
    <source>
        <dbReference type="PROSITE" id="PS50885"/>
    </source>
</evidence>
<gene>
    <name evidence="15" type="ordered locus">Rmar_2314</name>
</gene>
<dbReference type="eggNOG" id="COG5000">
    <property type="taxonomic scope" value="Bacteria"/>
</dbReference>
<keyword evidence="4" id="KW-1003">Cell membrane</keyword>
<keyword evidence="7" id="KW-0547">Nucleotide-binding</keyword>
<keyword evidence="8 15" id="KW-0418">Kinase</keyword>
<dbReference type="CDD" id="cd06225">
    <property type="entry name" value="HAMP"/>
    <property type="match status" value="1"/>
</dbReference>
<dbReference type="SUPFAM" id="SSF158472">
    <property type="entry name" value="HAMP domain-like"/>
    <property type="match status" value="1"/>
</dbReference>
<protein>
    <recommendedName>
        <fullName evidence="3">histidine kinase</fullName>
        <ecNumber evidence="3">2.7.13.3</ecNumber>
    </recommendedName>
</protein>
<evidence type="ECO:0000256" key="11">
    <source>
        <dbReference type="ARBA" id="ARBA00023136"/>
    </source>
</evidence>
<dbReference type="EMBL" id="CP001807">
    <property type="protein sequence ID" value="ACY49193.1"/>
    <property type="molecule type" value="Genomic_DNA"/>
</dbReference>
<evidence type="ECO:0000256" key="8">
    <source>
        <dbReference type="ARBA" id="ARBA00022777"/>
    </source>
</evidence>
<dbReference type="KEGG" id="rmr:Rmar_2314"/>
<dbReference type="PROSITE" id="PS50109">
    <property type="entry name" value="HIS_KIN"/>
    <property type="match status" value="1"/>
</dbReference>
<dbReference type="AlphaFoldDB" id="D0MEG5"/>
<keyword evidence="10" id="KW-0902">Two-component regulatory system</keyword>
<dbReference type="SMART" id="SM00387">
    <property type="entry name" value="HATPase_c"/>
    <property type="match status" value="1"/>
</dbReference>
<dbReference type="SUPFAM" id="SSF47384">
    <property type="entry name" value="Homodimeric domain of signal transducing histidine kinase"/>
    <property type="match status" value="1"/>
</dbReference>
<evidence type="ECO:0000256" key="4">
    <source>
        <dbReference type="ARBA" id="ARBA00022475"/>
    </source>
</evidence>
<dbReference type="GO" id="GO:0000155">
    <property type="term" value="F:phosphorelay sensor kinase activity"/>
    <property type="evidence" value="ECO:0007669"/>
    <property type="project" value="InterPro"/>
</dbReference>
<evidence type="ECO:0000256" key="6">
    <source>
        <dbReference type="ARBA" id="ARBA00022679"/>
    </source>
</evidence>
<dbReference type="Gene3D" id="1.10.287.130">
    <property type="match status" value="1"/>
</dbReference>